<protein>
    <recommendedName>
        <fullName evidence="9">Oxaloacetate decarboxylase gamma chain</fullName>
    </recommendedName>
</protein>
<keyword evidence="5 6" id="KW-0472">Membrane</keyword>
<keyword evidence="8" id="KW-1185">Reference proteome</keyword>
<comment type="subcellular location">
    <subcellularLocation>
        <location evidence="1">Cell membrane</location>
    </subcellularLocation>
</comment>
<evidence type="ECO:0000313" key="7">
    <source>
        <dbReference type="EMBL" id="GEO81410.1"/>
    </source>
</evidence>
<dbReference type="InterPro" id="IPR005899">
    <property type="entry name" value="Na_pump_deCOase"/>
</dbReference>
<evidence type="ECO:0000256" key="5">
    <source>
        <dbReference type="ARBA" id="ARBA00023136"/>
    </source>
</evidence>
<evidence type="ECO:0000256" key="6">
    <source>
        <dbReference type="SAM" id="Phobius"/>
    </source>
</evidence>
<feature type="transmembrane region" description="Helical" evidence="6">
    <location>
        <begin position="6"/>
        <end position="29"/>
    </location>
</feature>
<organism evidence="7 8">
    <name type="scientific">Pararhodospirillum oryzae</name>
    <dbReference type="NCBI Taxonomy" id="478448"/>
    <lineage>
        <taxon>Bacteria</taxon>
        <taxon>Pseudomonadati</taxon>
        <taxon>Pseudomonadota</taxon>
        <taxon>Alphaproteobacteria</taxon>
        <taxon>Rhodospirillales</taxon>
        <taxon>Rhodospirillaceae</taxon>
        <taxon>Pararhodospirillum</taxon>
    </lineage>
</organism>
<dbReference type="GO" id="GO:0015081">
    <property type="term" value="F:sodium ion transmembrane transporter activity"/>
    <property type="evidence" value="ECO:0007669"/>
    <property type="project" value="InterPro"/>
</dbReference>
<evidence type="ECO:0000256" key="3">
    <source>
        <dbReference type="ARBA" id="ARBA00022692"/>
    </source>
</evidence>
<accession>A0A512H7P3</accession>
<dbReference type="EMBL" id="BJZO01000035">
    <property type="protein sequence ID" value="GEO81410.1"/>
    <property type="molecule type" value="Genomic_DNA"/>
</dbReference>
<dbReference type="RefSeq" id="WP_218032779.1">
    <property type="nucleotide sequence ID" value="NZ_BJZO01000035.1"/>
</dbReference>
<dbReference type="GO" id="GO:0005886">
    <property type="term" value="C:plasma membrane"/>
    <property type="evidence" value="ECO:0007669"/>
    <property type="project" value="UniProtKB-SubCell"/>
</dbReference>
<evidence type="ECO:0000256" key="4">
    <source>
        <dbReference type="ARBA" id="ARBA00022989"/>
    </source>
</evidence>
<comment type="caution">
    <text evidence="7">The sequence shown here is derived from an EMBL/GenBank/DDBJ whole genome shotgun (WGS) entry which is preliminary data.</text>
</comment>
<keyword evidence="2" id="KW-1003">Cell membrane</keyword>
<keyword evidence="3 6" id="KW-0812">Transmembrane</keyword>
<sequence length="127" mass="13263">MLDDVMLILTGFFVVMMVLAMMWGMCALIGKIFIHRAARPPAPAPAPRAPVPAPGGIPTGIPPAHVAAIAGAVAHLTAGRGRILQVSAPVDPGAVWGMHGRLTQFSAHRLRPGWGPTSLPPTRGRTL</sequence>
<evidence type="ECO:0000313" key="8">
    <source>
        <dbReference type="Proteomes" id="UP000321567"/>
    </source>
</evidence>
<dbReference type="Proteomes" id="UP000321567">
    <property type="component" value="Unassembled WGS sequence"/>
</dbReference>
<evidence type="ECO:0008006" key="9">
    <source>
        <dbReference type="Google" id="ProtNLM"/>
    </source>
</evidence>
<gene>
    <name evidence="7" type="ORF">ROR02_15410</name>
</gene>
<reference evidence="7 8" key="1">
    <citation type="submission" date="2019-07" db="EMBL/GenBank/DDBJ databases">
        <title>Whole genome shotgun sequence of Rhodospirillum oryzae NBRC 107573.</title>
        <authorList>
            <person name="Hosoyama A."/>
            <person name="Uohara A."/>
            <person name="Ohji S."/>
            <person name="Ichikawa N."/>
        </authorList>
    </citation>
    <scope>NUCLEOTIDE SEQUENCE [LARGE SCALE GENOMIC DNA]</scope>
    <source>
        <strain evidence="7 8">NBRC 107573</strain>
    </source>
</reference>
<keyword evidence="4 6" id="KW-1133">Transmembrane helix</keyword>
<evidence type="ECO:0000256" key="2">
    <source>
        <dbReference type="ARBA" id="ARBA00022475"/>
    </source>
</evidence>
<dbReference type="AlphaFoldDB" id="A0A512H7P3"/>
<evidence type="ECO:0000256" key="1">
    <source>
        <dbReference type="ARBA" id="ARBA00004236"/>
    </source>
</evidence>
<dbReference type="GO" id="GO:0036376">
    <property type="term" value="P:sodium ion export across plasma membrane"/>
    <property type="evidence" value="ECO:0007669"/>
    <property type="project" value="InterPro"/>
</dbReference>
<proteinExistence type="predicted"/>
<name>A0A512H7P3_9PROT</name>
<dbReference type="Pfam" id="PF04277">
    <property type="entry name" value="OAD_gamma"/>
    <property type="match status" value="1"/>
</dbReference>